<name>A0ABV4NRF6_9GAMM</name>
<dbReference type="Gene3D" id="2.40.30.170">
    <property type="match status" value="1"/>
</dbReference>
<dbReference type="Gene3D" id="2.40.420.20">
    <property type="match status" value="1"/>
</dbReference>
<dbReference type="PROSITE" id="PS51257">
    <property type="entry name" value="PROKAR_LIPOPROTEIN"/>
    <property type="match status" value="1"/>
</dbReference>
<dbReference type="EMBL" id="JBGMEL010000012">
    <property type="protein sequence ID" value="MFA0791536.1"/>
    <property type="molecule type" value="Genomic_DNA"/>
</dbReference>
<dbReference type="PANTHER" id="PTHR30469:SF15">
    <property type="entry name" value="HLYD FAMILY OF SECRETION PROTEINS"/>
    <property type="match status" value="1"/>
</dbReference>
<feature type="coiled-coil region" evidence="1">
    <location>
        <begin position="135"/>
        <end position="169"/>
    </location>
</feature>
<keyword evidence="1" id="KW-0175">Coiled coil</keyword>
<evidence type="ECO:0000256" key="1">
    <source>
        <dbReference type="SAM" id="Coils"/>
    </source>
</evidence>
<comment type="caution">
    <text evidence="2">The sequence shown here is derived from an EMBL/GenBank/DDBJ whole genome shotgun (WGS) entry which is preliminary data.</text>
</comment>
<dbReference type="Gene3D" id="2.40.50.100">
    <property type="match status" value="1"/>
</dbReference>
<reference evidence="2 3" key="1">
    <citation type="submission" date="2024-08" db="EMBL/GenBank/DDBJ databases">
        <authorList>
            <person name="Ishaq N."/>
        </authorList>
    </citation>
    <scope>NUCLEOTIDE SEQUENCE [LARGE SCALE GENOMIC DNA]</scope>
    <source>
        <strain evidence="2 3">JCM 30400</strain>
    </source>
</reference>
<evidence type="ECO:0000313" key="2">
    <source>
        <dbReference type="EMBL" id="MFA0791536.1"/>
    </source>
</evidence>
<evidence type="ECO:0000313" key="3">
    <source>
        <dbReference type="Proteomes" id="UP001569414"/>
    </source>
</evidence>
<dbReference type="RefSeq" id="WP_371843996.1">
    <property type="nucleotide sequence ID" value="NZ_JBGMEL010000012.1"/>
</dbReference>
<accession>A0ABV4NRF6</accession>
<protein>
    <submittedName>
        <fullName evidence="2">Efflux RND transporter periplasmic adaptor subunit</fullName>
    </submittedName>
</protein>
<dbReference type="Gene3D" id="1.10.287.470">
    <property type="entry name" value="Helix hairpin bin"/>
    <property type="match status" value="1"/>
</dbReference>
<proteinExistence type="predicted"/>
<organism evidence="2 3">
    <name type="scientific">Microbulbifer echini</name>
    <dbReference type="NCBI Taxonomy" id="1529067"/>
    <lineage>
        <taxon>Bacteria</taxon>
        <taxon>Pseudomonadati</taxon>
        <taxon>Pseudomonadota</taxon>
        <taxon>Gammaproteobacteria</taxon>
        <taxon>Cellvibrionales</taxon>
        <taxon>Microbulbiferaceae</taxon>
        <taxon>Microbulbifer</taxon>
    </lineage>
</organism>
<sequence>MRNRQIRNFIANSISSIALLLSCNTYSNDSPIVLVEPAYPWNQAVSTKLYCSVSSPPLHQISSHTEAELTQVKPVGSIIKAGELVAEQDGFYLSQEIEIIRTDLEITQSQLTYAEEELSRLTKLRAADMVSPSHLNHLKLNVDTHRLNRQRLEQQLKTAEYRHERLQHFAKTDSQVLNIDANPGERLNPGQRVMQLLPLTENQIECSLPEEHLDSENLLSNSTFKLKNRDIHLRNISYTVIPETQNLNLYFEASREKFKPLLVGQRFEITMLTPFSSNNKQELITKVPSDAVRLEDGQYKVWTLDSDQRAVRVDVQIIDTLGDHFIVSSTIEPGDLLVVLGHEGLQPNETVTPTEREST</sequence>
<gene>
    <name evidence="2" type="ORF">ACCI51_13340</name>
</gene>
<keyword evidence="3" id="KW-1185">Reference proteome</keyword>
<dbReference type="PANTHER" id="PTHR30469">
    <property type="entry name" value="MULTIDRUG RESISTANCE PROTEIN MDTA"/>
    <property type="match status" value="1"/>
</dbReference>
<dbReference type="Proteomes" id="UP001569414">
    <property type="component" value="Unassembled WGS sequence"/>
</dbReference>